<evidence type="ECO:0000313" key="1">
    <source>
        <dbReference type="EMBL" id="CPA64027.1"/>
    </source>
</evidence>
<dbReference type="AlphaFoldDB" id="A0A916PD03"/>
<evidence type="ECO:0000313" key="2">
    <source>
        <dbReference type="Proteomes" id="UP000039021"/>
    </source>
</evidence>
<sequence>MVERLFLDRIDTESARASVAGELHLIVKSAADETQATLSLVKFACAWTYIALDPAVVQSVPVFGCDGERVAHGALERQVTRR</sequence>
<name>A0A916PD03_MYCTX</name>
<dbReference type="Proteomes" id="UP000039021">
    <property type="component" value="Unassembled WGS sequence"/>
</dbReference>
<protein>
    <submittedName>
        <fullName evidence="1">Uncharacterized protein</fullName>
    </submittedName>
</protein>
<dbReference type="EMBL" id="CSBK01003148">
    <property type="protein sequence ID" value="CPA64027.1"/>
    <property type="molecule type" value="Genomic_DNA"/>
</dbReference>
<reference evidence="2" key="1">
    <citation type="submission" date="2015-03" db="EMBL/GenBank/DDBJ databases">
        <authorList>
            <consortium name="Pathogen Informatics"/>
        </authorList>
    </citation>
    <scope>NUCLEOTIDE SEQUENCE [LARGE SCALE GENOMIC DNA]</scope>
    <source>
        <strain evidence="2">N09902308</strain>
    </source>
</reference>
<comment type="caution">
    <text evidence="1">The sequence shown here is derived from an EMBL/GenBank/DDBJ whole genome shotgun (WGS) entry which is preliminary data.</text>
</comment>
<organism evidence="1 2">
    <name type="scientific">Mycobacterium tuberculosis</name>
    <dbReference type="NCBI Taxonomy" id="1773"/>
    <lineage>
        <taxon>Bacteria</taxon>
        <taxon>Bacillati</taxon>
        <taxon>Actinomycetota</taxon>
        <taxon>Actinomycetes</taxon>
        <taxon>Mycobacteriales</taxon>
        <taxon>Mycobacteriaceae</taxon>
        <taxon>Mycobacterium</taxon>
        <taxon>Mycobacterium tuberculosis complex</taxon>
    </lineage>
</organism>
<proteinExistence type="predicted"/>
<accession>A0A916PD03</accession>
<gene>
    <name evidence="1" type="ORF">ERS007739_04736</name>
</gene>